<evidence type="ECO:0000313" key="5">
    <source>
        <dbReference type="EMBL" id="AFN75957.1"/>
    </source>
</evidence>
<keyword evidence="3 4" id="KW-0418">Kinase</keyword>
<dbReference type="NCBIfam" id="TIGR00045">
    <property type="entry name" value="glycerate kinase"/>
    <property type="match status" value="1"/>
</dbReference>
<dbReference type="RefSeq" id="WP_014857387.1">
    <property type="nucleotide sequence ID" value="NC_018178.1"/>
</dbReference>
<dbReference type="eggNOG" id="COG1929">
    <property type="taxonomic scope" value="Bacteria"/>
</dbReference>
<keyword evidence="6" id="KW-1185">Reference proteome</keyword>
<dbReference type="GO" id="GO:0031388">
    <property type="term" value="P:organic acid phosphorylation"/>
    <property type="evidence" value="ECO:0007669"/>
    <property type="project" value="UniProtKB-UniRule"/>
</dbReference>
<keyword evidence="2 4" id="KW-0808">Transferase</keyword>
<reference evidence="5 6" key="1">
    <citation type="journal article" date="2013" name="PLoS ONE">
        <title>Genomic analysis of Melioribacter roseus, facultatively anaerobic organotrophic bacterium representing a novel deep lineage within Bacteriodetes/Chlorobi group.</title>
        <authorList>
            <person name="Kadnikov V.V."/>
            <person name="Mardanov A.V."/>
            <person name="Podosokorskaya O.A."/>
            <person name="Gavrilov S.N."/>
            <person name="Kublanov I.V."/>
            <person name="Beletsky A.V."/>
            <person name="Bonch-Osmolovskaya E.A."/>
            <person name="Ravin N.V."/>
        </authorList>
    </citation>
    <scope>NUCLEOTIDE SEQUENCE [LARGE SCALE GENOMIC DNA]</scope>
    <source>
        <strain evidence="6">JCM 17771 / P3M-2</strain>
    </source>
</reference>
<dbReference type="PANTHER" id="PTHR21599:SF0">
    <property type="entry name" value="GLYCERATE KINASE"/>
    <property type="match status" value="1"/>
</dbReference>
<dbReference type="PANTHER" id="PTHR21599">
    <property type="entry name" value="GLYCERATE KINASE"/>
    <property type="match status" value="1"/>
</dbReference>
<proteinExistence type="inferred from homology"/>
<evidence type="ECO:0000313" key="6">
    <source>
        <dbReference type="Proteomes" id="UP000009011"/>
    </source>
</evidence>
<comment type="similarity">
    <text evidence="1 4">Belongs to the glycerate kinase type-1 family.</text>
</comment>
<dbReference type="InterPro" id="IPR018197">
    <property type="entry name" value="Glycerate_kinase_RE-like"/>
</dbReference>
<name>I6YZH5_MELRP</name>
<dbReference type="Gene3D" id="3.90.1510.10">
    <property type="entry name" value="Glycerate kinase, domain 2"/>
    <property type="match status" value="1"/>
</dbReference>
<dbReference type="Gene3D" id="3.40.50.10350">
    <property type="entry name" value="Glycerate kinase, domain 1"/>
    <property type="match status" value="1"/>
</dbReference>
<dbReference type="OrthoDB" id="9774290at2"/>
<evidence type="ECO:0000256" key="4">
    <source>
        <dbReference type="PIRNR" id="PIRNR006078"/>
    </source>
</evidence>
<dbReference type="AlphaFoldDB" id="I6YZH5"/>
<dbReference type="InterPro" id="IPR018193">
    <property type="entry name" value="Glyc_kinase_flavodox-like_fold"/>
</dbReference>
<dbReference type="PIRSF" id="PIRSF006078">
    <property type="entry name" value="GlxK"/>
    <property type="match status" value="1"/>
</dbReference>
<accession>I6YZH5</accession>
<dbReference type="InterPro" id="IPR004381">
    <property type="entry name" value="Glycerate_kinase"/>
</dbReference>
<dbReference type="InterPro" id="IPR036129">
    <property type="entry name" value="Glycerate_kinase_sf"/>
</dbReference>
<dbReference type="Proteomes" id="UP000009011">
    <property type="component" value="Chromosome"/>
</dbReference>
<dbReference type="EMBL" id="CP003557">
    <property type="protein sequence ID" value="AFN75957.1"/>
    <property type="molecule type" value="Genomic_DNA"/>
</dbReference>
<dbReference type="KEGG" id="mro:MROS_2727"/>
<dbReference type="STRING" id="1191523.MROS_2727"/>
<dbReference type="SUPFAM" id="SSF110738">
    <property type="entry name" value="Glycerate kinase I"/>
    <property type="match status" value="1"/>
</dbReference>
<evidence type="ECO:0000256" key="2">
    <source>
        <dbReference type="ARBA" id="ARBA00022679"/>
    </source>
</evidence>
<protein>
    <submittedName>
        <fullName evidence="5">Glycerate kinase</fullName>
    </submittedName>
</protein>
<sequence length="384" mass="42714">MKKNILVAPNSFKECANSVEIASLFQTAFDKLLPENLKKILEFHYKPISDGGDGFLEIANNYFSLELLHFEISYPHSDEKFLCPVGYSMQENKVYIESALVLGLNLVPEDNRNPLLLTSKGMGELIEQLIESAENGFLDIKELVIGIGGTATNDMGLGMMSRFGFELFDKDKSKLDVLPANFIKADKVKYDKKKLPFDITIVHDVNNPLLGKEGATMVYALQKGAGEKDLGILEKGLENISDLIGCDEETKMKLNGAGGGLAAAFQLFFDAKLKSAEKFIFEDLGIAENVYDFVLTGEGKFDFQSRYEKGSYLIIKKYAPEGIPVYVVCGEAEGDLPEEENIHIIELAEYFESLEESIEKIDEGILTAAKIIARDILHQFTIKN</sequence>
<organism evidence="5 6">
    <name type="scientific">Melioribacter roseus (strain DSM 23840 / JCM 17771 / VKM B-2668 / P3M-2)</name>
    <dbReference type="NCBI Taxonomy" id="1191523"/>
    <lineage>
        <taxon>Bacteria</taxon>
        <taxon>Pseudomonadati</taxon>
        <taxon>Ignavibacteriota</taxon>
        <taxon>Ignavibacteria</taxon>
        <taxon>Ignavibacteriales</taxon>
        <taxon>Melioribacteraceae</taxon>
        <taxon>Melioribacter</taxon>
    </lineage>
</organism>
<dbReference type="HOGENOM" id="CLU_028255_0_0_10"/>
<gene>
    <name evidence="5" type="ordered locus">MROS_2727</name>
</gene>
<dbReference type="GO" id="GO:0008887">
    <property type="term" value="F:glycerate kinase activity"/>
    <property type="evidence" value="ECO:0007669"/>
    <property type="project" value="UniProtKB-UniRule"/>
</dbReference>
<dbReference type="Pfam" id="PF02595">
    <property type="entry name" value="Gly_kinase"/>
    <property type="match status" value="1"/>
</dbReference>
<evidence type="ECO:0000256" key="3">
    <source>
        <dbReference type="ARBA" id="ARBA00022777"/>
    </source>
</evidence>
<evidence type="ECO:0000256" key="1">
    <source>
        <dbReference type="ARBA" id="ARBA00006284"/>
    </source>
</evidence>